<evidence type="ECO:0000256" key="1">
    <source>
        <dbReference type="SAM" id="Phobius"/>
    </source>
</evidence>
<reference evidence="2" key="2">
    <citation type="submission" date="2021-04" db="EMBL/GenBank/DDBJ databases">
        <authorList>
            <person name="Gilroy R."/>
        </authorList>
    </citation>
    <scope>NUCLEOTIDE SEQUENCE</scope>
    <source>
        <strain evidence="2">CHK169-4300</strain>
    </source>
</reference>
<reference evidence="2" key="1">
    <citation type="journal article" date="2021" name="PeerJ">
        <title>Extensive microbial diversity within the chicken gut microbiome revealed by metagenomics and culture.</title>
        <authorList>
            <person name="Gilroy R."/>
            <person name="Ravi A."/>
            <person name="Getino M."/>
            <person name="Pursley I."/>
            <person name="Horton D.L."/>
            <person name="Alikhan N.F."/>
            <person name="Baker D."/>
            <person name="Gharbi K."/>
            <person name="Hall N."/>
            <person name="Watson M."/>
            <person name="Adriaenssens E.M."/>
            <person name="Foster-Nyarko E."/>
            <person name="Jarju S."/>
            <person name="Secka A."/>
            <person name="Antonio M."/>
            <person name="Oren A."/>
            <person name="Chaudhuri R.R."/>
            <person name="La Ragione R."/>
            <person name="Hildebrand F."/>
            <person name="Pallen M.J."/>
        </authorList>
    </citation>
    <scope>NUCLEOTIDE SEQUENCE</scope>
    <source>
        <strain evidence="2">CHK169-4300</strain>
    </source>
</reference>
<sequence length="80" mass="9032">QSSVKIFISSVIMGAVVYFTYNGLVNALNPSRLIELILVLLTVGIGVAVYLIALYLFKVDELHFAIDYAKRQLEERKQNK</sequence>
<keyword evidence="1" id="KW-1133">Transmembrane helix</keyword>
<dbReference type="AlphaFoldDB" id="A0A9D2G2M2"/>
<feature type="non-terminal residue" evidence="2">
    <location>
        <position position="1"/>
    </location>
</feature>
<evidence type="ECO:0000313" key="3">
    <source>
        <dbReference type="Proteomes" id="UP000824106"/>
    </source>
</evidence>
<protein>
    <submittedName>
        <fullName evidence="2">Polysaccharide biosynthesis C-terminal domain-containing protein</fullName>
    </submittedName>
</protein>
<feature type="transmembrane region" description="Helical" evidence="1">
    <location>
        <begin position="6"/>
        <end position="24"/>
    </location>
</feature>
<dbReference type="Proteomes" id="UP000824106">
    <property type="component" value="Unassembled WGS sequence"/>
</dbReference>
<accession>A0A9D2G2M2</accession>
<keyword evidence="1" id="KW-0472">Membrane</keyword>
<dbReference type="EMBL" id="DXAZ01000063">
    <property type="protein sequence ID" value="HIZ71052.1"/>
    <property type="molecule type" value="Genomic_DNA"/>
</dbReference>
<keyword evidence="1" id="KW-0812">Transmembrane</keyword>
<feature type="transmembrane region" description="Helical" evidence="1">
    <location>
        <begin position="36"/>
        <end position="57"/>
    </location>
</feature>
<comment type="caution">
    <text evidence="2">The sequence shown here is derived from an EMBL/GenBank/DDBJ whole genome shotgun (WGS) entry which is preliminary data.</text>
</comment>
<gene>
    <name evidence="2" type="ORF">H9808_04735</name>
</gene>
<name>A0A9D2G2M2_9LACT</name>
<evidence type="ECO:0000313" key="2">
    <source>
        <dbReference type="EMBL" id="HIZ71052.1"/>
    </source>
</evidence>
<proteinExistence type="predicted"/>
<organism evidence="2 3">
    <name type="scientific">Candidatus Atopostipes pullistercoris</name>
    <dbReference type="NCBI Taxonomy" id="2838467"/>
    <lineage>
        <taxon>Bacteria</taxon>
        <taxon>Bacillati</taxon>
        <taxon>Bacillota</taxon>
        <taxon>Bacilli</taxon>
        <taxon>Lactobacillales</taxon>
        <taxon>Carnobacteriaceae</taxon>
        <taxon>Atopostipes</taxon>
    </lineage>
</organism>